<dbReference type="PROSITE" id="PS50082">
    <property type="entry name" value="WD_REPEATS_2"/>
    <property type="match status" value="5"/>
</dbReference>
<organism evidence="5 6">
    <name type="scientific">Coniochaeta hoffmannii</name>
    <dbReference type="NCBI Taxonomy" id="91930"/>
    <lineage>
        <taxon>Eukaryota</taxon>
        <taxon>Fungi</taxon>
        <taxon>Dikarya</taxon>
        <taxon>Ascomycota</taxon>
        <taxon>Pezizomycotina</taxon>
        <taxon>Sordariomycetes</taxon>
        <taxon>Sordariomycetidae</taxon>
        <taxon>Coniochaetales</taxon>
        <taxon>Coniochaetaceae</taxon>
        <taxon>Coniochaeta</taxon>
    </lineage>
</organism>
<dbReference type="SMART" id="SM00320">
    <property type="entry name" value="WD40"/>
    <property type="match status" value="6"/>
</dbReference>
<dbReference type="GO" id="GO:0000724">
    <property type="term" value="P:double-strand break repair via homologous recombination"/>
    <property type="evidence" value="ECO:0007669"/>
    <property type="project" value="TreeGrafter"/>
</dbReference>
<feature type="region of interest" description="Disordered" evidence="4">
    <location>
        <begin position="590"/>
        <end position="626"/>
    </location>
</feature>
<accession>A0AA38S7V9</accession>
<dbReference type="PANTHER" id="PTHR19862">
    <property type="entry name" value="WD REPEAT-CONTAINING PROTEIN 48"/>
    <property type="match status" value="1"/>
</dbReference>
<evidence type="ECO:0000256" key="4">
    <source>
        <dbReference type="SAM" id="MobiDB-lite"/>
    </source>
</evidence>
<feature type="repeat" description="WD" evidence="3">
    <location>
        <begin position="122"/>
        <end position="156"/>
    </location>
</feature>
<evidence type="ECO:0000256" key="2">
    <source>
        <dbReference type="ARBA" id="ARBA00022737"/>
    </source>
</evidence>
<feature type="region of interest" description="Disordered" evidence="4">
    <location>
        <begin position="638"/>
        <end position="769"/>
    </location>
</feature>
<dbReference type="InterPro" id="IPR015943">
    <property type="entry name" value="WD40/YVTN_repeat-like_dom_sf"/>
</dbReference>
<evidence type="ECO:0000313" key="6">
    <source>
        <dbReference type="Proteomes" id="UP001174691"/>
    </source>
</evidence>
<evidence type="ECO:0000313" key="5">
    <source>
        <dbReference type="EMBL" id="KAJ9152304.1"/>
    </source>
</evidence>
<feature type="compositionally biased region" description="Low complexity" evidence="4">
    <location>
        <begin position="996"/>
        <end position="1007"/>
    </location>
</feature>
<feature type="repeat" description="WD" evidence="3">
    <location>
        <begin position="20"/>
        <end position="54"/>
    </location>
</feature>
<feature type="compositionally biased region" description="Basic and acidic residues" evidence="4">
    <location>
        <begin position="699"/>
        <end position="715"/>
    </location>
</feature>
<dbReference type="PROSITE" id="PS00678">
    <property type="entry name" value="WD_REPEATS_1"/>
    <property type="match status" value="2"/>
</dbReference>
<feature type="repeat" description="WD" evidence="3">
    <location>
        <begin position="211"/>
        <end position="252"/>
    </location>
</feature>
<dbReference type="GO" id="GO:0043130">
    <property type="term" value="F:ubiquitin binding"/>
    <property type="evidence" value="ECO:0007669"/>
    <property type="project" value="TreeGrafter"/>
</dbReference>
<feature type="compositionally biased region" description="Polar residues" evidence="4">
    <location>
        <begin position="667"/>
        <end position="684"/>
    </location>
</feature>
<dbReference type="InterPro" id="IPR021772">
    <property type="entry name" value="WDR48/Bun107"/>
</dbReference>
<comment type="caution">
    <text evidence="5">The sequence shown here is derived from an EMBL/GenBank/DDBJ whole genome shotgun (WGS) entry which is preliminary data.</text>
</comment>
<dbReference type="CDD" id="cd17041">
    <property type="entry name" value="Ubl_WDR48"/>
    <property type="match status" value="1"/>
</dbReference>
<dbReference type="PANTHER" id="PTHR19862:SF14">
    <property type="entry name" value="WD REPEAT-CONTAINING PROTEIN 48"/>
    <property type="match status" value="1"/>
</dbReference>
<protein>
    <submittedName>
        <fullName evidence="5">WD40 repeat-like protein</fullName>
    </submittedName>
</protein>
<feature type="compositionally biased region" description="Pro residues" evidence="4">
    <location>
        <begin position="975"/>
        <end position="995"/>
    </location>
</feature>
<dbReference type="PROSITE" id="PS50294">
    <property type="entry name" value="WD_REPEATS_REGION"/>
    <property type="match status" value="1"/>
</dbReference>
<dbReference type="InterPro" id="IPR036322">
    <property type="entry name" value="WD40_repeat_dom_sf"/>
</dbReference>
<dbReference type="Pfam" id="PF00400">
    <property type="entry name" value="WD40"/>
    <property type="match status" value="4"/>
</dbReference>
<reference evidence="5" key="1">
    <citation type="submission" date="2022-07" db="EMBL/GenBank/DDBJ databases">
        <title>Fungi with potential for degradation of polypropylene.</title>
        <authorList>
            <person name="Gostincar C."/>
        </authorList>
    </citation>
    <scope>NUCLEOTIDE SEQUENCE</scope>
    <source>
        <strain evidence="5">EXF-13287</strain>
    </source>
</reference>
<dbReference type="EMBL" id="JANBVN010000057">
    <property type="protein sequence ID" value="KAJ9152304.1"/>
    <property type="molecule type" value="Genomic_DNA"/>
</dbReference>
<feature type="region of interest" description="Disordered" evidence="4">
    <location>
        <begin position="342"/>
        <end position="380"/>
    </location>
</feature>
<gene>
    <name evidence="5" type="ORF">NKR19_g4542</name>
</gene>
<dbReference type="AlphaFoldDB" id="A0AA38S7V9"/>
<keyword evidence="6" id="KW-1185">Reference proteome</keyword>
<keyword evidence="2" id="KW-0677">Repeat</keyword>
<dbReference type="SUPFAM" id="SSF50978">
    <property type="entry name" value="WD40 repeat-like"/>
    <property type="match status" value="1"/>
</dbReference>
<dbReference type="Proteomes" id="UP001174691">
    <property type="component" value="Unassembled WGS sequence"/>
</dbReference>
<evidence type="ECO:0000256" key="1">
    <source>
        <dbReference type="ARBA" id="ARBA00022574"/>
    </source>
</evidence>
<feature type="region of interest" description="Disordered" evidence="4">
    <location>
        <begin position="973"/>
        <end position="1007"/>
    </location>
</feature>
<feature type="repeat" description="WD" evidence="3">
    <location>
        <begin position="171"/>
        <end position="210"/>
    </location>
</feature>
<sequence>MAKKARQRISYVLELPNSSPGGHRLGVNGLAVDRANAILYSGGRDGVVCAWDLNLDLNEGHSHGGAKTPPTTRFRTQTHPHTHWINDITLAQHNTALISASSDLTVKLWRPHSEQKEEPITIGQHADYVKCVATPSQSSSWIASGGLDRKIYLWDLGGKGKTLEIDVSGEEVTEKGSVYALSVNPSILGSGGPEGTVRLWDPKTGKSITKFVGHTDNVRSILVNAAGDTVITASSDQTVKVWSVTAGRCMHTLTMHNDSVWSLYSDDPELGVFYSSDRSGLVVKTDARGTLGDWDDALSIAVAQEHEGVSKVIAAGDYIWTATSRSSINRWANVDTSSDVELPEPFRQHRQSIASTRSREDSLSTSPPLAPGPPAVTNGYTKKEIPAKAILKISNTASWPSNLGDSDTLASGLPGRKISEVLPDAVPNVVEPMYELPEETIEGHFGLVKHKLLNDRRRVLTLDTAGDVLLWDLIKCQPIKSFGKRHLEDVEPEVNKLEAVAPWCSIDISSGSLTVALEPFNCFDAETYADELVMDEPVEFREDQRINVGKWILRYLFAKLIDEEIKRDEAFRQKLNESVVRRLAASRAKPPTSISIPPQALGWQPLESPATTPRANGTHYPPITPGIGIAMATPSLAEASTPLSPLDKRSSQVSRPSVEKEDYFSNAIHSADNSQAAKPSQTPATEGPPEPPKTPATENGKDKEKEKEKDAKETKAPGTPFGKKFRMGMSFGTKKLGRSASTAAPEKPAVVDEKAEESESSSNHEKEFDDSFLGVIQRIRNEYEKQLSDNPDVHVETKITPSLPSDTPVLKLPSGTKVIIQEETSGGSAELYRGTVETVGADADIIEQRAPMWLGDVLLTNTVPPKDPVKVSFVLHPYGDSLPSIATADGNNRLNANRMLRVKKILAYVAERIDPPADPDHPDPDALKPEEYLELYCNDQLLPITMSLATLRAHVWKGGNDIVLYYKANGRKHIPNPPPPPPPEEPPAKPAPAPVVSPNAAAYAAQA</sequence>
<dbReference type="Pfam" id="PF11816">
    <property type="entry name" value="DUF3337"/>
    <property type="match status" value="1"/>
</dbReference>
<dbReference type="FunFam" id="2.130.10.10:FF:001614">
    <property type="entry name" value="WD repeat protein"/>
    <property type="match status" value="1"/>
</dbReference>
<dbReference type="CDD" id="cd00200">
    <property type="entry name" value="WD40"/>
    <property type="match status" value="1"/>
</dbReference>
<proteinExistence type="predicted"/>
<dbReference type="InterPro" id="IPR051246">
    <property type="entry name" value="WDR48"/>
</dbReference>
<feature type="repeat" description="WD" evidence="3">
    <location>
        <begin position="78"/>
        <end position="109"/>
    </location>
</feature>
<evidence type="ECO:0000256" key="3">
    <source>
        <dbReference type="PROSITE-ProRule" id="PRU00221"/>
    </source>
</evidence>
<dbReference type="InterPro" id="IPR019775">
    <property type="entry name" value="WD40_repeat_CS"/>
</dbReference>
<dbReference type="InterPro" id="IPR001680">
    <property type="entry name" value="WD40_rpt"/>
</dbReference>
<keyword evidence="1 3" id="KW-0853">WD repeat</keyword>
<name>A0AA38S7V9_9PEZI</name>
<dbReference type="Gene3D" id="2.130.10.10">
    <property type="entry name" value="YVTN repeat-like/Quinoprotein amine dehydrogenase"/>
    <property type="match status" value="2"/>
</dbReference>